<protein>
    <submittedName>
        <fullName evidence="1">Uncharacterized protein</fullName>
    </submittedName>
</protein>
<dbReference type="Proteomes" id="UP000265520">
    <property type="component" value="Unassembled WGS sequence"/>
</dbReference>
<dbReference type="AlphaFoldDB" id="A0A392SQ03"/>
<sequence length="63" mass="7048">GSRDFLEKNPPMVAAVEKSLIMDMGSTARQQELTQDLTTMMRVMETVLILNDEQGSTKREMGS</sequence>
<feature type="non-terminal residue" evidence="1">
    <location>
        <position position="1"/>
    </location>
</feature>
<comment type="caution">
    <text evidence="1">The sequence shown here is derived from an EMBL/GenBank/DDBJ whole genome shotgun (WGS) entry which is preliminary data.</text>
</comment>
<reference evidence="1 2" key="1">
    <citation type="journal article" date="2018" name="Front. Plant Sci.">
        <title>Red Clover (Trifolium pratense) and Zigzag Clover (T. medium) - A Picture of Genomic Similarities and Differences.</title>
        <authorList>
            <person name="Dluhosova J."/>
            <person name="Istvanek J."/>
            <person name="Nedelnik J."/>
            <person name="Repkova J."/>
        </authorList>
    </citation>
    <scope>NUCLEOTIDE SEQUENCE [LARGE SCALE GENOMIC DNA]</scope>
    <source>
        <strain evidence="2">cv. 10/8</strain>
        <tissue evidence="1">Leaf</tissue>
    </source>
</reference>
<name>A0A392SQ03_9FABA</name>
<dbReference type="EMBL" id="LXQA010417175">
    <property type="protein sequence ID" value="MCI50477.1"/>
    <property type="molecule type" value="Genomic_DNA"/>
</dbReference>
<proteinExistence type="predicted"/>
<organism evidence="1 2">
    <name type="scientific">Trifolium medium</name>
    <dbReference type="NCBI Taxonomy" id="97028"/>
    <lineage>
        <taxon>Eukaryota</taxon>
        <taxon>Viridiplantae</taxon>
        <taxon>Streptophyta</taxon>
        <taxon>Embryophyta</taxon>
        <taxon>Tracheophyta</taxon>
        <taxon>Spermatophyta</taxon>
        <taxon>Magnoliopsida</taxon>
        <taxon>eudicotyledons</taxon>
        <taxon>Gunneridae</taxon>
        <taxon>Pentapetalae</taxon>
        <taxon>rosids</taxon>
        <taxon>fabids</taxon>
        <taxon>Fabales</taxon>
        <taxon>Fabaceae</taxon>
        <taxon>Papilionoideae</taxon>
        <taxon>50 kb inversion clade</taxon>
        <taxon>NPAAA clade</taxon>
        <taxon>Hologalegina</taxon>
        <taxon>IRL clade</taxon>
        <taxon>Trifolieae</taxon>
        <taxon>Trifolium</taxon>
    </lineage>
</organism>
<keyword evidence="2" id="KW-1185">Reference proteome</keyword>
<evidence type="ECO:0000313" key="2">
    <source>
        <dbReference type="Proteomes" id="UP000265520"/>
    </source>
</evidence>
<accession>A0A392SQ03</accession>
<evidence type="ECO:0000313" key="1">
    <source>
        <dbReference type="EMBL" id="MCI50477.1"/>
    </source>
</evidence>